<evidence type="ECO:0000313" key="8">
    <source>
        <dbReference type="Proteomes" id="UP000198282"/>
    </source>
</evidence>
<organism evidence="7 8">
    <name type="scientific">Streptosporangium subroseum</name>
    <dbReference type="NCBI Taxonomy" id="106412"/>
    <lineage>
        <taxon>Bacteria</taxon>
        <taxon>Bacillati</taxon>
        <taxon>Actinomycetota</taxon>
        <taxon>Actinomycetes</taxon>
        <taxon>Streptosporangiales</taxon>
        <taxon>Streptosporangiaceae</taxon>
        <taxon>Streptosporangium</taxon>
    </lineage>
</organism>
<dbReference type="InterPro" id="IPR011629">
    <property type="entry name" value="CobW-like_C"/>
</dbReference>
<evidence type="ECO:0000256" key="1">
    <source>
        <dbReference type="ARBA" id="ARBA00022741"/>
    </source>
</evidence>
<dbReference type="GO" id="GO:0005737">
    <property type="term" value="C:cytoplasm"/>
    <property type="evidence" value="ECO:0007669"/>
    <property type="project" value="TreeGrafter"/>
</dbReference>
<dbReference type="Pfam" id="PF02492">
    <property type="entry name" value="cobW"/>
    <property type="match status" value="1"/>
</dbReference>
<evidence type="ECO:0000256" key="4">
    <source>
        <dbReference type="ARBA" id="ARBA00034320"/>
    </source>
</evidence>
<evidence type="ECO:0000256" key="3">
    <source>
        <dbReference type="ARBA" id="ARBA00023186"/>
    </source>
</evidence>
<dbReference type="GO" id="GO:0016787">
    <property type="term" value="F:hydrolase activity"/>
    <property type="evidence" value="ECO:0007669"/>
    <property type="project" value="UniProtKB-KW"/>
</dbReference>
<dbReference type="OrthoDB" id="9808822at2"/>
<evidence type="ECO:0000313" key="7">
    <source>
        <dbReference type="EMBL" id="SNT51550.1"/>
    </source>
</evidence>
<comment type="catalytic activity">
    <reaction evidence="5">
        <text>GTP + H2O = GDP + phosphate + H(+)</text>
        <dbReference type="Rhea" id="RHEA:19669"/>
        <dbReference type="ChEBI" id="CHEBI:15377"/>
        <dbReference type="ChEBI" id="CHEBI:15378"/>
        <dbReference type="ChEBI" id="CHEBI:37565"/>
        <dbReference type="ChEBI" id="CHEBI:43474"/>
        <dbReference type="ChEBI" id="CHEBI:58189"/>
    </reaction>
    <physiologicalReaction direction="left-to-right" evidence="5">
        <dbReference type="Rhea" id="RHEA:19670"/>
    </physiologicalReaction>
</comment>
<proteinExistence type="inferred from homology"/>
<evidence type="ECO:0000259" key="6">
    <source>
        <dbReference type="SMART" id="SM00833"/>
    </source>
</evidence>
<keyword evidence="2" id="KW-0378">Hydrolase</keyword>
<dbReference type="GO" id="GO:0000166">
    <property type="term" value="F:nucleotide binding"/>
    <property type="evidence" value="ECO:0007669"/>
    <property type="project" value="UniProtKB-KW"/>
</dbReference>
<sequence>MTLLGLPAPTQAAPSAQSRRGVTLLSGFLGSGKTTLLRRELARAGANAPAVILNDFGHTMVDDVLLTTDGERPVVLSGGCACCTRREDLALALAGLLDSEQRGGAPRRDHVVIETSGLADPGPIAFTVAHDPVLKHHYVLARVCVTVDALTGLGSIEQHHEVALRQLLAADEVLVTKADLAEPDDVDELVRRLHEMNPSAGVSVTANGELLRAEEAVSARGRPTAPPVADATHTTGVSTLELVTDEPLDWQAFSVWLSLLLHNRGTDVLRVKGVLDVRGVGPVAVNGVQHVVHRPEHLGVPVPPGTRLVFIVRDIDTELLERSFHTFLAIN</sequence>
<dbReference type="AlphaFoldDB" id="A0A239N9W0"/>
<dbReference type="InterPro" id="IPR036627">
    <property type="entry name" value="CobW-likC_sf"/>
</dbReference>
<dbReference type="PANTHER" id="PTHR13748">
    <property type="entry name" value="COBW-RELATED"/>
    <property type="match status" value="1"/>
</dbReference>
<dbReference type="SUPFAM" id="SSF90002">
    <property type="entry name" value="Hypothetical protein YjiA, C-terminal domain"/>
    <property type="match status" value="1"/>
</dbReference>
<dbReference type="PANTHER" id="PTHR13748:SF62">
    <property type="entry name" value="COBW DOMAIN-CONTAINING PROTEIN"/>
    <property type="match status" value="1"/>
</dbReference>
<dbReference type="Pfam" id="PF07683">
    <property type="entry name" value="CobW_C"/>
    <property type="match status" value="1"/>
</dbReference>
<dbReference type="Proteomes" id="UP000198282">
    <property type="component" value="Unassembled WGS sequence"/>
</dbReference>
<dbReference type="EMBL" id="FZOD01000053">
    <property type="protein sequence ID" value="SNT51550.1"/>
    <property type="molecule type" value="Genomic_DNA"/>
</dbReference>
<protein>
    <submittedName>
        <fullName evidence="7">GTPase, G3E family</fullName>
    </submittedName>
</protein>
<evidence type="ECO:0000256" key="2">
    <source>
        <dbReference type="ARBA" id="ARBA00022801"/>
    </source>
</evidence>
<dbReference type="Gene3D" id="3.30.1220.10">
    <property type="entry name" value="CobW-like, C-terminal domain"/>
    <property type="match status" value="1"/>
</dbReference>
<accession>A0A239N9W0</accession>
<dbReference type="SUPFAM" id="SSF52540">
    <property type="entry name" value="P-loop containing nucleoside triphosphate hydrolases"/>
    <property type="match status" value="1"/>
</dbReference>
<comment type="similarity">
    <text evidence="4">Belongs to the SIMIBI class G3E GTPase family. ZNG1 subfamily.</text>
</comment>
<reference evidence="7 8" key="1">
    <citation type="submission" date="2017-06" db="EMBL/GenBank/DDBJ databases">
        <authorList>
            <person name="Kim H.J."/>
            <person name="Triplett B.A."/>
        </authorList>
    </citation>
    <scope>NUCLEOTIDE SEQUENCE [LARGE SCALE GENOMIC DNA]</scope>
    <source>
        <strain evidence="7 8">CGMCC 4.2132</strain>
    </source>
</reference>
<dbReference type="RefSeq" id="WP_089211789.1">
    <property type="nucleotide sequence ID" value="NZ_FZOD01000053.1"/>
</dbReference>
<dbReference type="SMART" id="SM00833">
    <property type="entry name" value="CobW_C"/>
    <property type="match status" value="1"/>
</dbReference>
<dbReference type="InterPro" id="IPR027417">
    <property type="entry name" value="P-loop_NTPase"/>
</dbReference>
<dbReference type="Gene3D" id="3.40.50.300">
    <property type="entry name" value="P-loop containing nucleotide triphosphate hydrolases"/>
    <property type="match status" value="1"/>
</dbReference>
<keyword evidence="3" id="KW-0143">Chaperone</keyword>
<feature type="domain" description="CobW C-terminal" evidence="6">
    <location>
        <begin position="237"/>
        <end position="328"/>
    </location>
</feature>
<name>A0A239N9W0_9ACTN</name>
<keyword evidence="8" id="KW-1185">Reference proteome</keyword>
<evidence type="ECO:0000256" key="5">
    <source>
        <dbReference type="ARBA" id="ARBA00049117"/>
    </source>
</evidence>
<dbReference type="InterPro" id="IPR051316">
    <property type="entry name" value="Zinc-reg_GTPase_activator"/>
</dbReference>
<dbReference type="InterPro" id="IPR003495">
    <property type="entry name" value="CobW/HypB/UreG_nucleotide-bd"/>
</dbReference>
<dbReference type="CDD" id="cd03112">
    <property type="entry name" value="CobW-like"/>
    <property type="match status" value="1"/>
</dbReference>
<gene>
    <name evidence="7" type="ORF">SAMN05216276_105365</name>
</gene>
<keyword evidence="1" id="KW-0547">Nucleotide-binding</keyword>